<accession>A0ABP0P6R5</accession>
<keyword evidence="2" id="KW-1185">Reference proteome</keyword>
<organism evidence="1 2">
    <name type="scientific">Durusdinium trenchii</name>
    <dbReference type="NCBI Taxonomy" id="1381693"/>
    <lineage>
        <taxon>Eukaryota</taxon>
        <taxon>Sar</taxon>
        <taxon>Alveolata</taxon>
        <taxon>Dinophyceae</taxon>
        <taxon>Suessiales</taxon>
        <taxon>Symbiodiniaceae</taxon>
        <taxon>Durusdinium</taxon>
    </lineage>
</organism>
<gene>
    <name evidence="1" type="ORF">CCMP2556_LOCUS35119</name>
</gene>
<protein>
    <submittedName>
        <fullName evidence="1">Uncharacterized protein</fullName>
    </submittedName>
</protein>
<evidence type="ECO:0000313" key="2">
    <source>
        <dbReference type="Proteomes" id="UP001642484"/>
    </source>
</evidence>
<sequence length="306" mass="33992">MWGPDFQLVKLPNLLQVVPTTSRRWLWNVTTALTELVQCQTCVGKTDAALTVDSFTQAVQAMSKLSKAKVGPMLEADLRAMTDISETTGNCIQIDQMVKKLMECNRRLMALASSEQKDGLQVSFMKLLLSQGLESSLRQMDGSVRSTLDRSAGALIRALEVCSDLVNLEYVTVDLDLDSSPTKASVRQLFNRLMQVQHLSDEVTDLHSFAGFKDIKVWQKELLGAVAQTIKSLTETLLAEKEKLKPVFEKYGQIVKDVLVWDEDFCAAWSHGLLAIGYGYDAIKRTLGPSTDTEANQKAQDLVNDL</sequence>
<dbReference type="EMBL" id="CAXAMN010022627">
    <property type="protein sequence ID" value="CAK9071436.1"/>
    <property type="molecule type" value="Genomic_DNA"/>
</dbReference>
<comment type="caution">
    <text evidence="1">The sequence shown here is derived from an EMBL/GenBank/DDBJ whole genome shotgun (WGS) entry which is preliminary data.</text>
</comment>
<name>A0ABP0P6R5_9DINO</name>
<proteinExistence type="predicted"/>
<reference evidence="1 2" key="1">
    <citation type="submission" date="2024-02" db="EMBL/GenBank/DDBJ databases">
        <authorList>
            <person name="Chen Y."/>
            <person name="Shah S."/>
            <person name="Dougan E. K."/>
            <person name="Thang M."/>
            <person name="Chan C."/>
        </authorList>
    </citation>
    <scope>NUCLEOTIDE SEQUENCE [LARGE SCALE GENOMIC DNA]</scope>
</reference>
<dbReference type="Proteomes" id="UP001642484">
    <property type="component" value="Unassembled WGS sequence"/>
</dbReference>
<feature type="non-terminal residue" evidence="1">
    <location>
        <position position="306"/>
    </location>
</feature>
<evidence type="ECO:0000313" key="1">
    <source>
        <dbReference type="EMBL" id="CAK9071436.1"/>
    </source>
</evidence>